<accession>A0A7X5XV24</accession>
<evidence type="ECO:0000313" key="3">
    <source>
        <dbReference type="Proteomes" id="UP000531251"/>
    </source>
</evidence>
<feature type="compositionally biased region" description="Basic and acidic residues" evidence="1">
    <location>
        <begin position="193"/>
        <end position="206"/>
    </location>
</feature>
<organism evidence="2 3">
    <name type="scientific">Sphingomonas trueperi</name>
    <dbReference type="NCBI Taxonomy" id="53317"/>
    <lineage>
        <taxon>Bacteria</taxon>
        <taxon>Pseudomonadati</taxon>
        <taxon>Pseudomonadota</taxon>
        <taxon>Alphaproteobacteria</taxon>
        <taxon>Sphingomonadales</taxon>
        <taxon>Sphingomonadaceae</taxon>
        <taxon>Sphingomonas</taxon>
    </lineage>
</organism>
<evidence type="ECO:0000256" key="1">
    <source>
        <dbReference type="SAM" id="MobiDB-lite"/>
    </source>
</evidence>
<dbReference type="InterPro" id="IPR046875">
    <property type="entry name" value="Pred_NTSase1"/>
</dbReference>
<proteinExistence type="predicted"/>
<dbReference type="EMBL" id="JAATJB010000001">
    <property type="protein sequence ID" value="NJB95888.1"/>
    <property type="molecule type" value="Genomic_DNA"/>
</dbReference>
<evidence type="ECO:0000313" key="2">
    <source>
        <dbReference type="EMBL" id="NJB95888.1"/>
    </source>
</evidence>
<dbReference type="AlphaFoldDB" id="A0A7X5XV24"/>
<feature type="region of interest" description="Disordered" evidence="1">
    <location>
        <begin position="184"/>
        <end position="206"/>
    </location>
</feature>
<dbReference type="Proteomes" id="UP000531251">
    <property type="component" value="Unassembled WGS sequence"/>
</dbReference>
<dbReference type="RefSeq" id="WP_125975475.1">
    <property type="nucleotide sequence ID" value="NZ_BAAADY010000008.1"/>
</dbReference>
<sequence length="206" mass="23278">MNGKYPLSILPPSYIKLVKRYQIFASSKGGYPLSDLNFHIEGYEDVDRFGNGKQVTETDDFTKIVRDFVAAPPNITPILVGPTTPPPTPLDIVVREPCCVIFKLIGDFWEYTPNSLYVSTKHEYPDGKYRRAFPLLDNNGRIAAVGFFVEYVTDPQHRKTCEGLNLYVDFLQGDMRMPTIIDPEVENQGGHLPPKDPKPQEPDSND</sequence>
<keyword evidence="3" id="KW-1185">Reference proteome</keyword>
<reference evidence="2 3" key="1">
    <citation type="submission" date="2020-03" db="EMBL/GenBank/DDBJ databases">
        <title>Genomic Encyclopedia of Type Strains, Phase IV (KMG-IV): sequencing the most valuable type-strain genomes for metagenomic binning, comparative biology and taxonomic classification.</title>
        <authorList>
            <person name="Goeker M."/>
        </authorList>
    </citation>
    <scope>NUCLEOTIDE SEQUENCE [LARGE SCALE GENOMIC DNA]</scope>
    <source>
        <strain evidence="2 3">DSM 7225</strain>
    </source>
</reference>
<comment type="caution">
    <text evidence="2">The sequence shown here is derived from an EMBL/GenBank/DDBJ whole genome shotgun (WGS) entry which is preliminary data.</text>
</comment>
<gene>
    <name evidence="2" type="ORF">GGR89_000180</name>
</gene>
<dbReference type="Pfam" id="PF20301">
    <property type="entry name" value="pNTSase1"/>
    <property type="match status" value="1"/>
</dbReference>
<protein>
    <submittedName>
        <fullName evidence="2">Uncharacterized protein</fullName>
    </submittedName>
</protein>
<name>A0A7X5XV24_9SPHN</name>